<protein>
    <submittedName>
        <fullName evidence="5">Ribonuclease</fullName>
    </submittedName>
</protein>
<dbReference type="Gene3D" id="3.90.730.10">
    <property type="entry name" value="Ribonuclease T2-like"/>
    <property type="match status" value="1"/>
</dbReference>
<evidence type="ECO:0000256" key="1">
    <source>
        <dbReference type="ARBA" id="ARBA00007469"/>
    </source>
</evidence>
<dbReference type="GO" id="GO:0033897">
    <property type="term" value="F:ribonuclease T2 activity"/>
    <property type="evidence" value="ECO:0007669"/>
    <property type="project" value="InterPro"/>
</dbReference>
<gene>
    <name evidence="5" type="ORF">CSC94_06090</name>
</gene>
<dbReference type="InterPro" id="IPR018188">
    <property type="entry name" value="RNase_T2_His_AS_1"/>
</dbReference>
<feature type="compositionally biased region" description="Polar residues" evidence="3">
    <location>
        <begin position="23"/>
        <end position="38"/>
    </location>
</feature>
<dbReference type="Proteomes" id="UP000221168">
    <property type="component" value="Unassembled WGS sequence"/>
</dbReference>
<dbReference type="GO" id="GO:0003723">
    <property type="term" value="F:RNA binding"/>
    <property type="evidence" value="ECO:0007669"/>
    <property type="project" value="InterPro"/>
</dbReference>
<accession>A0A2G1QRY3</accession>
<evidence type="ECO:0000256" key="3">
    <source>
        <dbReference type="SAM" id="MobiDB-lite"/>
    </source>
</evidence>
<feature type="chain" id="PRO_5013726786" evidence="4">
    <location>
        <begin position="20"/>
        <end position="239"/>
    </location>
</feature>
<keyword evidence="6" id="KW-1185">Reference proteome</keyword>
<dbReference type="GO" id="GO:0006401">
    <property type="term" value="P:RNA catabolic process"/>
    <property type="evidence" value="ECO:0007669"/>
    <property type="project" value="TreeGrafter"/>
</dbReference>
<evidence type="ECO:0000256" key="4">
    <source>
        <dbReference type="SAM" id="SignalP"/>
    </source>
</evidence>
<organism evidence="5 6">
    <name type="scientific">Zhengella mangrovi</name>
    <dbReference type="NCBI Taxonomy" id="1982044"/>
    <lineage>
        <taxon>Bacteria</taxon>
        <taxon>Pseudomonadati</taxon>
        <taxon>Pseudomonadota</taxon>
        <taxon>Alphaproteobacteria</taxon>
        <taxon>Hyphomicrobiales</taxon>
        <taxon>Notoacmeibacteraceae</taxon>
        <taxon>Zhengella</taxon>
    </lineage>
</organism>
<dbReference type="AlphaFoldDB" id="A0A2G1QRY3"/>
<feature type="signal peptide" evidence="4">
    <location>
        <begin position="1"/>
        <end position="19"/>
    </location>
</feature>
<dbReference type="InterPro" id="IPR033130">
    <property type="entry name" value="RNase_T2_His_AS_2"/>
</dbReference>
<dbReference type="OrthoDB" id="4720638at2"/>
<dbReference type="Pfam" id="PF00445">
    <property type="entry name" value="Ribonuclease_T2"/>
    <property type="match status" value="1"/>
</dbReference>
<dbReference type="PROSITE" id="PS00531">
    <property type="entry name" value="RNASE_T2_2"/>
    <property type="match status" value="1"/>
</dbReference>
<dbReference type="InterPro" id="IPR001568">
    <property type="entry name" value="RNase_T2-like"/>
</dbReference>
<keyword evidence="4" id="KW-0732">Signal</keyword>
<sequence>MRPLLSTLALLLAAGLAAGCEDSGSSSVDPVQTDANLRSTRDRSADGAAAGDFDFYVLALSWSPSYCKAQGDRADRRQCGRNGPAGFVVHGLWPQKERGYPADCRSSEPDWVPRDVLSSVRDLFPTDGLAAHEWRKHGTCSGLTQRGYFDLTRKARERVRVPPGLGGGSTSPKEVENAFIRSNRGLDADEIAVDCDGQFIREVRICLSTSLDFVACPQVDRSGCRAPRRLMPQKQSGRN</sequence>
<comment type="similarity">
    <text evidence="1 2">Belongs to the RNase T2 family.</text>
</comment>
<dbReference type="PROSITE" id="PS00530">
    <property type="entry name" value="RNASE_T2_1"/>
    <property type="match status" value="1"/>
</dbReference>
<dbReference type="PROSITE" id="PS51257">
    <property type="entry name" value="PROKAR_LIPOPROTEIN"/>
    <property type="match status" value="1"/>
</dbReference>
<dbReference type="InterPro" id="IPR036430">
    <property type="entry name" value="RNase_T2-like_sf"/>
</dbReference>
<reference evidence="5 6" key="1">
    <citation type="submission" date="2017-10" db="EMBL/GenBank/DDBJ databases">
        <title>Sedimentibacterium mangrovi gen. nov., sp. nov., a novel member of family Phyllobacteriacea isolated from mangrove sediment.</title>
        <authorList>
            <person name="Liao H."/>
            <person name="Tian Y."/>
        </authorList>
    </citation>
    <scope>NUCLEOTIDE SEQUENCE [LARGE SCALE GENOMIC DNA]</scope>
    <source>
        <strain evidence="5 6">X9-2-2</strain>
    </source>
</reference>
<proteinExistence type="inferred from homology"/>
<feature type="region of interest" description="Disordered" evidence="3">
    <location>
        <begin position="20"/>
        <end position="43"/>
    </location>
</feature>
<comment type="caution">
    <text evidence="5">The sequence shown here is derived from an EMBL/GenBank/DDBJ whole genome shotgun (WGS) entry which is preliminary data.</text>
</comment>
<evidence type="ECO:0000313" key="6">
    <source>
        <dbReference type="Proteomes" id="UP000221168"/>
    </source>
</evidence>
<dbReference type="PANTHER" id="PTHR11240:SF22">
    <property type="entry name" value="RIBONUCLEASE T2"/>
    <property type="match status" value="1"/>
</dbReference>
<dbReference type="RefSeq" id="WP_099304871.1">
    <property type="nucleotide sequence ID" value="NZ_PDVP01000002.1"/>
</dbReference>
<dbReference type="EMBL" id="PDVP01000002">
    <property type="protein sequence ID" value="PHP68220.1"/>
    <property type="molecule type" value="Genomic_DNA"/>
</dbReference>
<dbReference type="PANTHER" id="PTHR11240">
    <property type="entry name" value="RIBONUCLEASE T2"/>
    <property type="match status" value="1"/>
</dbReference>
<dbReference type="SUPFAM" id="SSF55895">
    <property type="entry name" value="Ribonuclease Rh-like"/>
    <property type="match status" value="1"/>
</dbReference>
<dbReference type="CDD" id="cd01062">
    <property type="entry name" value="RNase_T2_prok"/>
    <property type="match status" value="1"/>
</dbReference>
<dbReference type="InterPro" id="IPR039378">
    <property type="entry name" value="RNase_T2_prok"/>
</dbReference>
<evidence type="ECO:0000256" key="2">
    <source>
        <dbReference type="RuleBase" id="RU004328"/>
    </source>
</evidence>
<name>A0A2G1QRY3_9HYPH</name>
<evidence type="ECO:0000313" key="5">
    <source>
        <dbReference type="EMBL" id="PHP68220.1"/>
    </source>
</evidence>